<proteinExistence type="predicted"/>
<protein>
    <submittedName>
        <fullName evidence="4">DNA repair exonuclease</fullName>
    </submittedName>
    <submittedName>
        <fullName evidence="3">Metallophosphoesterase</fullName>
    </submittedName>
</protein>
<dbReference type="RefSeq" id="WP_035153048.1">
    <property type="nucleotide sequence ID" value="NZ_PTLS01000042.1"/>
</dbReference>
<keyword evidence="4" id="KW-0269">Exonuclease</keyword>
<sequence>MRFIHTADLHLDSPFLGLTSMPKPLWERVHSSTFAAFQKIVDDAIALKVDFVLISGDIYDRDQQSIAATDFFIKQCERLNQAHIPVYLLYGNHDYQIVQDTGELPANVHVFGNRVTTTTLTLANHDSVAISGFSYDQRWIQEDQVQKYPPKRNETWHIGMLHGAVRQSQDNHYAPFTIDELIAKNYDYWALGHIHKHQLLNEEPPIVYSGNPQGRHKNEAGQHGYYLVESQGNKLVPQFKPVAEIEWISLTINALPTNDLAEMERSLAQAIAGKLKKAPFQLVELTIANIEQLSPTIRHLFANGDVLEHLQDQNADNGKWWVYDLLLHQQNSLPSMTDLDEQYWQQAAQEVFTPANIAELTKSLARDADLAAKLTTLDLKQLKQAATQLLQRED</sequence>
<dbReference type="EMBL" id="JOSX01000020">
    <property type="protein sequence ID" value="KEK14440.1"/>
    <property type="molecule type" value="Genomic_DNA"/>
</dbReference>
<reference evidence="4 6" key="2">
    <citation type="journal article" date="2018" name="J Appl Environ Microbiol">
        <title>The gut symbionts Lactobacillus reuteri R2lc and 2010 encode a polyketide synthase cluster that activates the mammalian aryl-hydrocarbon receptor.</title>
        <authorList>
            <person name="Ozcam M."/>
            <person name="Roos S."/>
            <person name="Van Pijkeren J.P."/>
        </authorList>
    </citation>
    <scope>NUCLEOTIDE SEQUENCE [LARGE SCALE GENOMIC DNA]</scope>
    <source>
        <strain evidence="4 6">R2lc</strain>
    </source>
</reference>
<reference evidence="3 5" key="1">
    <citation type="submission" date="2014-06" db="EMBL/GenBank/DDBJ databases">
        <title>Genetic determinant of reutericyclin biosynthesis of Lactobacillus reuteri.</title>
        <authorList>
            <person name="Lin X."/>
            <person name="Duar R."/>
            <person name="Walter J."/>
            <person name="Gaenzle M."/>
        </authorList>
    </citation>
    <scope>NUCLEOTIDE SEQUENCE [LARGE SCALE GENOMIC DNA]</scope>
    <source>
        <strain evidence="3 5">LTH2584</strain>
    </source>
</reference>
<dbReference type="PIRSF" id="PIRSF033091">
    <property type="entry name" value="Pesterase_YhaO"/>
    <property type="match status" value="1"/>
</dbReference>
<dbReference type="InterPro" id="IPR041796">
    <property type="entry name" value="Mre11_N"/>
</dbReference>
<dbReference type="InterPro" id="IPR029052">
    <property type="entry name" value="Metallo-depent_PP-like"/>
</dbReference>
<evidence type="ECO:0000313" key="6">
    <source>
        <dbReference type="Proteomes" id="UP000276940"/>
    </source>
</evidence>
<organism evidence="3 5">
    <name type="scientific">Limosilactobacillus reuteri</name>
    <name type="common">Lactobacillus reuteri</name>
    <dbReference type="NCBI Taxonomy" id="1598"/>
    <lineage>
        <taxon>Bacteria</taxon>
        <taxon>Bacillati</taxon>
        <taxon>Bacillota</taxon>
        <taxon>Bacilli</taxon>
        <taxon>Lactobacillales</taxon>
        <taxon>Lactobacillaceae</taxon>
        <taxon>Limosilactobacillus</taxon>
    </lineage>
</organism>
<dbReference type="PANTHER" id="PTHR30337">
    <property type="entry name" value="COMPONENT OF ATP-DEPENDENT DSDNA EXONUCLEASE"/>
    <property type="match status" value="1"/>
</dbReference>
<dbReference type="PANTHER" id="PTHR30337:SF7">
    <property type="entry name" value="PHOSPHOESTERASE"/>
    <property type="match status" value="1"/>
</dbReference>
<dbReference type="InterPro" id="IPR014576">
    <property type="entry name" value="Pesterase_YhaO"/>
</dbReference>
<dbReference type="AlphaFoldDB" id="A0A073JZQ9"/>
<dbReference type="SUPFAM" id="SSF56300">
    <property type="entry name" value="Metallo-dependent phosphatases"/>
    <property type="match status" value="1"/>
</dbReference>
<evidence type="ECO:0000256" key="1">
    <source>
        <dbReference type="ARBA" id="ARBA00022801"/>
    </source>
</evidence>
<keyword evidence="4" id="KW-0540">Nuclease</keyword>
<evidence type="ECO:0000259" key="2">
    <source>
        <dbReference type="Pfam" id="PF00149"/>
    </source>
</evidence>
<dbReference type="InterPro" id="IPR050535">
    <property type="entry name" value="DNA_Repair-Maintenance_Comp"/>
</dbReference>
<dbReference type="Proteomes" id="UP000276940">
    <property type="component" value="Unassembled WGS sequence"/>
</dbReference>
<dbReference type="CDD" id="cd00840">
    <property type="entry name" value="MPP_Mre11_N"/>
    <property type="match status" value="1"/>
</dbReference>
<feature type="domain" description="Calcineurin-like phosphoesterase" evidence="2">
    <location>
        <begin position="1"/>
        <end position="196"/>
    </location>
</feature>
<keyword evidence="1" id="KW-0378">Hydrolase</keyword>
<dbReference type="InterPro" id="IPR004843">
    <property type="entry name" value="Calcineurin-like_PHP"/>
</dbReference>
<dbReference type="Proteomes" id="UP000027731">
    <property type="component" value="Unassembled WGS sequence"/>
</dbReference>
<gene>
    <name evidence="4" type="ORF">C5O77_08585</name>
    <name evidence="3" type="ORF">LR3_01000</name>
</gene>
<comment type="caution">
    <text evidence="3">The sequence shown here is derived from an EMBL/GenBank/DDBJ whole genome shotgun (WGS) entry which is preliminary data.</text>
</comment>
<dbReference type="Pfam" id="PF00149">
    <property type="entry name" value="Metallophos"/>
    <property type="match status" value="1"/>
</dbReference>
<evidence type="ECO:0000313" key="4">
    <source>
        <dbReference type="EMBL" id="RMX24618.1"/>
    </source>
</evidence>
<dbReference type="GO" id="GO:0004527">
    <property type="term" value="F:exonuclease activity"/>
    <property type="evidence" value="ECO:0007669"/>
    <property type="project" value="UniProtKB-KW"/>
</dbReference>
<dbReference type="EMBL" id="PTLS01000042">
    <property type="protein sequence ID" value="RMX24618.1"/>
    <property type="molecule type" value="Genomic_DNA"/>
</dbReference>
<accession>A0A073JZQ9</accession>
<dbReference type="Gene3D" id="3.60.21.10">
    <property type="match status" value="1"/>
</dbReference>
<evidence type="ECO:0000313" key="3">
    <source>
        <dbReference type="EMBL" id="KEK14440.1"/>
    </source>
</evidence>
<evidence type="ECO:0000313" key="5">
    <source>
        <dbReference type="Proteomes" id="UP000027731"/>
    </source>
</evidence>
<dbReference type="PATRIC" id="fig|1598.90.peg.1536"/>
<name>A0A073JZQ9_LIMRT</name>